<accession>A0A8H3J3K2</accession>
<reference evidence="2" key="1">
    <citation type="submission" date="2021-03" db="EMBL/GenBank/DDBJ databases">
        <authorList>
            <person name="Tagirdzhanova G."/>
        </authorList>
    </citation>
    <scope>NUCLEOTIDE SEQUENCE</scope>
</reference>
<dbReference type="Proteomes" id="UP000664521">
    <property type="component" value="Unassembled WGS sequence"/>
</dbReference>
<dbReference type="InterPro" id="IPR056125">
    <property type="entry name" value="DUF7708"/>
</dbReference>
<organism evidence="2 3">
    <name type="scientific">Heterodermia speciosa</name>
    <dbReference type="NCBI Taxonomy" id="116794"/>
    <lineage>
        <taxon>Eukaryota</taxon>
        <taxon>Fungi</taxon>
        <taxon>Dikarya</taxon>
        <taxon>Ascomycota</taxon>
        <taxon>Pezizomycotina</taxon>
        <taxon>Lecanoromycetes</taxon>
        <taxon>OSLEUM clade</taxon>
        <taxon>Lecanoromycetidae</taxon>
        <taxon>Caliciales</taxon>
        <taxon>Physciaceae</taxon>
        <taxon>Heterodermia</taxon>
    </lineage>
</organism>
<gene>
    <name evidence="2" type="ORF">HETSPECPRED_002090</name>
</gene>
<dbReference type="OrthoDB" id="5419927at2759"/>
<evidence type="ECO:0000313" key="2">
    <source>
        <dbReference type="EMBL" id="CAF9939893.1"/>
    </source>
</evidence>
<evidence type="ECO:0000313" key="3">
    <source>
        <dbReference type="Proteomes" id="UP000664521"/>
    </source>
</evidence>
<protein>
    <recommendedName>
        <fullName evidence="1">DUF7708 domain-containing protein</fullName>
    </recommendedName>
</protein>
<dbReference type="PANTHER" id="PTHR40619:SF3">
    <property type="entry name" value="FUNGAL STAND N-TERMINAL GOODBYE DOMAIN-CONTAINING PROTEIN"/>
    <property type="match status" value="1"/>
</dbReference>
<feature type="domain" description="DUF7708" evidence="1">
    <location>
        <begin position="150"/>
        <end position="241"/>
    </location>
</feature>
<dbReference type="Pfam" id="PF24809">
    <property type="entry name" value="DUF7708"/>
    <property type="match status" value="1"/>
</dbReference>
<dbReference type="EMBL" id="CAJPDS010000140">
    <property type="protein sequence ID" value="CAF9939893.1"/>
    <property type="molecule type" value="Genomic_DNA"/>
</dbReference>
<sequence length="652" mass="73184">MGTIQAPQPLAAPRIRLTNPAAEFIDHLDEDFHPALPNPAVQYDSRADDYRMKEDMKRDLIYTEALQERKAFLTSMKTYQTQDRDDARVKLGLVSESKWSAVLDEIQQAEQDATVNGTKGILGAIRKCSRKLGESGGAFIGWLQMLPDDAYGSVICGGLKLIINAAIRHRDICIEVFDAIGEIPEVIRAAEFSFTEYRSDELNVRIATLYKDITLCLRGILDFYKERAPGRTKSVVRNAFKAVGKGPNYGKQIELEITTVRNSAGAVKQEADRCLHRRVGAIRSNQEFQTRQTAEIKDQGTENLKLNKELKDQGEMSLKQSEKGLKQGEESLNLMNRLYAGLKYQYQCQERRWEERDRKQREEYASMRQQLESISRAVTPESVRRQGPSVQQVVRILASNPDVASQDQQYILQEGELFSTNLQTQASAFMGSPKLQDWLTSTTSSCLFAQVDSGDDNPISALSFVSSLLYQTLQASEQTLPLHYVCGLHTDHYRDAFPGAQGMLQSLLVQLLLRSEYENFSLDFVDRTLFQRLENADLVALCTFFEALVDQLPRSTILFVIVDGVSFYETQDRVQGTCYAIGKLVEIAETAGRMMKLLVTCPGVSGYVRNGFHDDDVLWVAEAADGEGDGFTYDVDGFRGKTGDMFDGGPID</sequence>
<name>A0A8H3J3K2_9LECA</name>
<dbReference type="AlphaFoldDB" id="A0A8H3J3K2"/>
<keyword evidence="3" id="KW-1185">Reference proteome</keyword>
<evidence type="ECO:0000259" key="1">
    <source>
        <dbReference type="Pfam" id="PF24809"/>
    </source>
</evidence>
<comment type="caution">
    <text evidence="2">The sequence shown here is derived from an EMBL/GenBank/DDBJ whole genome shotgun (WGS) entry which is preliminary data.</text>
</comment>
<proteinExistence type="predicted"/>
<dbReference type="PANTHER" id="PTHR40619">
    <property type="entry name" value="FUNGAL STAND N-TERMINAL GOODBYE DOMAIN-CONTAINING PROTEIN"/>
    <property type="match status" value="1"/>
</dbReference>